<evidence type="ECO:0000313" key="2">
    <source>
        <dbReference type="Proteomes" id="UP001372834"/>
    </source>
</evidence>
<dbReference type="EMBL" id="JAWJWE010000040">
    <property type="protein sequence ID" value="KAK6619729.1"/>
    <property type="molecule type" value="Genomic_DNA"/>
</dbReference>
<gene>
    <name evidence="1" type="ORF">RUM43_012489</name>
</gene>
<comment type="caution">
    <text evidence="1">The sequence shown here is derived from an EMBL/GenBank/DDBJ whole genome shotgun (WGS) entry which is preliminary data.</text>
</comment>
<dbReference type="AlphaFoldDB" id="A0AAN8NKS8"/>
<accession>A0AAN8NKS8</accession>
<sequence>MKKKQWAEQGQHEEQERFPIILSPFALPPYSPNRNVVVVVVISSVVVVPPTTANSVKSGIATWQIKGIQFFKVSYFVSICGGGSQAKPRRERKVKLAAVEKEKAQKHQALTWNRRDGYVIVYELQ</sequence>
<evidence type="ECO:0000313" key="1">
    <source>
        <dbReference type="EMBL" id="KAK6619729.1"/>
    </source>
</evidence>
<protein>
    <submittedName>
        <fullName evidence="1">Uncharacterized protein</fullName>
    </submittedName>
</protein>
<proteinExistence type="predicted"/>
<dbReference type="Proteomes" id="UP001372834">
    <property type="component" value="Unassembled WGS sequence"/>
</dbReference>
<name>A0AAN8NKS8_POLSC</name>
<organism evidence="1 2">
    <name type="scientific">Polyplax serrata</name>
    <name type="common">Common mouse louse</name>
    <dbReference type="NCBI Taxonomy" id="468196"/>
    <lineage>
        <taxon>Eukaryota</taxon>
        <taxon>Metazoa</taxon>
        <taxon>Ecdysozoa</taxon>
        <taxon>Arthropoda</taxon>
        <taxon>Hexapoda</taxon>
        <taxon>Insecta</taxon>
        <taxon>Pterygota</taxon>
        <taxon>Neoptera</taxon>
        <taxon>Paraneoptera</taxon>
        <taxon>Psocodea</taxon>
        <taxon>Troctomorpha</taxon>
        <taxon>Phthiraptera</taxon>
        <taxon>Anoplura</taxon>
        <taxon>Polyplacidae</taxon>
        <taxon>Polyplax</taxon>
    </lineage>
</organism>
<reference evidence="1 2" key="1">
    <citation type="submission" date="2023-10" db="EMBL/GenBank/DDBJ databases">
        <title>Genomes of two closely related lineages of the louse Polyplax serrata with different host specificities.</title>
        <authorList>
            <person name="Martinu J."/>
            <person name="Tarabai H."/>
            <person name="Stefka J."/>
            <person name="Hypsa V."/>
        </authorList>
    </citation>
    <scope>NUCLEOTIDE SEQUENCE [LARGE SCALE GENOMIC DNA]</scope>
    <source>
        <strain evidence="1">HR10_N</strain>
    </source>
</reference>